<dbReference type="CDD" id="cd00090">
    <property type="entry name" value="HTH_ARSR"/>
    <property type="match status" value="1"/>
</dbReference>
<keyword evidence="7" id="KW-1185">Reference proteome</keyword>
<dbReference type="InterPro" id="IPR019887">
    <property type="entry name" value="Tscrpt_reg_AsnC/Lrp_C"/>
</dbReference>
<dbReference type="EMBL" id="BAAAZY010000025">
    <property type="protein sequence ID" value="GAA4082303.1"/>
    <property type="molecule type" value="Genomic_DNA"/>
</dbReference>
<gene>
    <name evidence="6" type="ORF">GCM10022233_74370</name>
</gene>
<organism evidence="6 7">
    <name type="scientific">Streptomyces shaanxiensis</name>
    <dbReference type="NCBI Taxonomy" id="653357"/>
    <lineage>
        <taxon>Bacteria</taxon>
        <taxon>Bacillati</taxon>
        <taxon>Actinomycetota</taxon>
        <taxon>Actinomycetes</taxon>
        <taxon>Kitasatosporales</taxon>
        <taxon>Streptomycetaceae</taxon>
        <taxon>Streptomyces</taxon>
    </lineage>
</organism>
<keyword evidence="2" id="KW-0238">DNA-binding</keyword>
<dbReference type="InterPro" id="IPR011991">
    <property type="entry name" value="ArsR-like_HTH"/>
</dbReference>
<dbReference type="PRINTS" id="PR00033">
    <property type="entry name" value="HTHASNC"/>
</dbReference>
<dbReference type="InterPro" id="IPR036390">
    <property type="entry name" value="WH_DNA-bd_sf"/>
</dbReference>
<name>A0ABP7W6I9_9ACTN</name>
<dbReference type="PROSITE" id="PS50956">
    <property type="entry name" value="HTH_ASNC_2"/>
    <property type="match status" value="1"/>
</dbReference>
<proteinExistence type="predicted"/>
<dbReference type="Pfam" id="PF13412">
    <property type="entry name" value="HTH_24"/>
    <property type="match status" value="1"/>
</dbReference>
<dbReference type="SMART" id="SM00344">
    <property type="entry name" value="HTH_ASNC"/>
    <property type="match status" value="1"/>
</dbReference>
<reference evidence="7" key="1">
    <citation type="journal article" date="2019" name="Int. J. Syst. Evol. Microbiol.">
        <title>The Global Catalogue of Microorganisms (GCM) 10K type strain sequencing project: providing services to taxonomists for standard genome sequencing and annotation.</title>
        <authorList>
            <consortium name="The Broad Institute Genomics Platform"/>
            <consortium name="The Broad Institute Genome Sequencing Center for Infectious Disease"/>
            <person name="Wu L."/>
            <person name="Ma J."/>
        </authorList>
    </citation>
    <scope>NUCLEOTIDE SEQUENCE [LARGE SCALE GENOMIC DNA]</scope>
    <source>
        <strain evidence="7">JCM 16925</strain>
    </source>
</reference>
<evidence type="ECO:0000313" key="7">
    <source>
        <dbReference type="Proteomes" id="UP001499984"/>
    </source>
</evidence>
<evidence type="ECO:0000256" key="4">
    <source>
        <dbReference type="SAM" id="MobiDB-lite"/>
    </source>
</evidence>
<evidence type="ECO:0000259" key="5">
    <source>
        <dbReference type="PROSITE" id="PS50956"/>
    </source>
</evidence>
<dbReference type="SUPFAM" id="SSF54909">
    <property type="entry name" value="Dimeric alpha+beta barrel"/>
    <property type="match status" value="1"/>
</dbReference>
<dbReference type="Proteomes" id="UP001499984">
    <property type="component" value="Unassembled WGS sequence"/>
</dbReference>
<dbReference type="PANTHER" id="PTHR30154:SF54">
    <property type="entry name" value="POSSIBLE TRANSCRIPTIONAL REGULATORY PROTEIN (PROBABLY LRP_ASNC-FAMILY)"/>
    <property type="match status" value="1"/>
</dbReference>
<dbReference type="InterPro" id="IPR019888">
    <property type="entry name" value="Tscrpt_reg_AsnC-like"/>
</dbReference>
<feature type="region of interest" description="Disordered" evidence="4">
    <location>
        <begin position="153"/>
        <end position="176"/>
    </location>
</feature>
<dbReference type="Pfam" id="PF01037">
    <property type="entry name" value="AsnC_trans_reg"/>
    <property type="match status" value="1"/>
</dbReference>
<feature type="domain" description="HTH asnC-type" evidence="5">
    <location>
        <begin position="1"/>
        <end position="62"/>
    </location>
</feature>
<evidence type="ECO:0000256" key="3">
    <source>
        <dbReference type="ARBA" id="ARBA00023163"/>
    </source>
</evidence>
<dbReference type="SUPFAM" id="SSF46785">
    <property type="entry name" value="Winged helix' DNA-binding domain"/>
    <property type="match status" value="1"/>
</dbReference>
<dbReference type="InterPro" id="IPR036388">
    <property type="entry name" value="WH-like_DNA-bd_sf"/>
</dbReference>
<dbReference type="Gene3D" id="3.30.70.920">
    <property type="match status" value="1"/>
</dbReference>
<evidence type="ECO:0000256" key="1">
    <source>
        <dbReference type="ARBA" id="ARBA00023015"/>
    </source>
</evidence>
<dbReference type="Gene3D" id="1.10.10.10">
    <property type="entry name" value="Winged helix-like DNA-binding domain superfamily/Winged helix DNA-binding domain"/>
    <property type="match status" value="1"/>
</dbReference>
<keyword evidence="3" id="KW-0804">Transcription</keyword>
<keyword evidence="1" id="KW-0805">Transcription regulation</keyword>
<comment type="caution">
    <text evidence="6">The sequence shown here is derived from an EMBL/GenBank/DDBJ whole genome shotgun (WGS) entry which is preliminary data.</text>
</comment>
<accession>A0ABP7W6I9</accession>
<dbReference type="RefSeq" id="WP_345019921.1">
    <property type="nucleotide sequence ID" value="NZ_BAAAZY010000025.1"/>
</dbReference>
<feature type="compositionally biased region" description="Basic and acidic residues" evidence="4">
    <location>
        <begin position="162"/>
        <end position="176"/>
    </location>
</feature>
<protein>
    <submittedName>
        <fullName evidence="6">Lrp/AsnC family transcriptional regulator</fullName>
    </submittedName>
</protein>
<evidence type="ECO:0000313" key="6">
    <source>
        <dbReference type="EMBL" id="GAA4082303.1"/>
    </source>
</evidence>
<evidence type="ECO:0000256" key="2">
    <source>
        <dbReference type="ARBA" id="ARBA00023125"/>
    </source>
</evidence>
<sequence>MDDTDSAILTHLQRDARLTNRELARRVGIAPSTCLERVRALRARGVITGYHAAVQPRLLGRSLQALVFARLRPLSREVIHDFESYLTRLPEVVSVFVVSGDDDFLVHVAVPDIEHLHAFLMDRFSARREVVSFRSSVIYRQTETRVLTPMETGMETGTETGRAGRADRFDRAGDAG</sequence>
<dbReference type="InterPro" id="IPR011008">
    <property type="entry name" value="Dimeric_a/b-barrel"/>
</dbReference>
<dbReference type="InterPro" id="IPR000485">
    <property type="entry name" value="AsnC-type_HTH_dom"/>
</dbReference>
<dbReference type="PANTHER" id="PTHR30154">
    <property type="entry name" value="LEUCINE-RESPONSIVE REGULATORY PROTEIN"/>
    <property type="match status" value="1"/>
</dbReference>